<evidence type="ECO:0000313" key="3">
    <source>
        <dbReference type="Proteomes" id="UP000005257"/>
    </source>
</evidence>
<organism evidence="2 3">
    <name type="scientific">Bacillus thuringiensis HD-789</name>
    <dbReference type="NCBI Taxonomy" id="1217737"/>
    <lineage>
        <taxon>Bacteria</taxon>
        <taxon>Bacillati</taxon>
        <taxon>Bacillota</taxon>
        <taxon>Bacilli</taxon>
        <taxon>Bacillales</taxon>
        <taxon>Bacillaceae</taxon>
        <taxon>Bacillus</taxon>
        <taxon>Bacillus cereus group</taxon>
    </lineage>
</organism>
<dbReference type="InterPro" id="IPR029030">
    <property type="entry name" value="Caspase-like_dom_sf"/>
</dbReference>
<proteinExistence type="predicted"/>
<dbReference type="GO" id="GO:0004197">
    <property type="term" value="F:cysteine-type endopeptidase activity"/>
    <property type="evidence" value="ECO:0007669"/>
    <property type="project" value="InterPro"/>
</dbReference>
<dbReference type="SUPFAM" id="SSF52129">
    <property type="entry name" value="Caspase-like"/>
    <property type="match status" value="1"/>
</dbReference>
<dbReference type="AlphaFoldDB" id="A0A9W3JUY1"/>
<evidence type="ECO:0000259" key="1">
    <source>
        <dbReference type="Pfam" id="PF00656"/>
    </source>
</evidence>
<name>A0A9W3JUY1_BACTU</name>
<protein>
    <recommendedName>
        <fullName evidence="1">Peptidase C14 caspase domain-containing protein</fullName>
    </recommendedName>
</protein>
<accession>A0A9W3JUY1</accession>
<gene>
    <name evidence="2" type="ORF">BTF1_25885</name>
</gene>
<sequence length="605" mass="69731">MNYLISVGIKKCREESIGEIPCAYDDANLIYETLKNILDTDFSDSQSICLTGPNLKEFSSVVKMLKRNLDESDNLIIYFSGHGDLLDRDELVLLFSDADDGEEGRYNLLQLKQDLRQAKFQTILILDCCYSGAGLSIANSTNIFSNDKISVLASSSPFNRATFDAEGSIFTRSLCNILNGLNESGRLISLRILAEEIRKTGNKCYVNISNGSPDNILVNPTMLIEDNEDFKKRFLMRIKEVDTTTREMHWYYLMDLPEITKFEVLNSYFAEEISEPHWLVRRAIGSVISEFKNFKMKESIILNLLRSRDWMAQCIGLIGARRSLDHESIRDEVKSILLSDTQIDAIWLANLYLSDYGDLDIDSVLSSSLSNTPWGVLDIWIRYSGKIDRHSLLEKIKETVDKSLLTPLFIHMYFESGHIEDEELLGPIRNSKLIPFLYELKKRGETKSAKQKWLFSSLYGNWRDQLDLKLRNFFYYARDGEVHTELELASNLPLVEMRMAIFQYVTIYPDSKYYDCLKWGISDPHPWVKRTAIRALQEQPTLLREAFQEGINGQLYPGKFDFILEAISIGIDCNDYTAQHTLSRNEEESIKWATQNIMKERRISI</sequence>
<dbReference type="KEGG" id="btn:BTF1_25885"/>
<dbReference type="GO" id="GO:0006508">
    <property type="term" value="P:proteolysis"/>
    <property type="evidence" value="ECO:0007669"/>
    <property type="project" value="InterPro"/>
</dbReference>
<reference evidence="2 3" key="1">
    <citation type="journal article" date="2013" name="Genome Announc.">
        <title>Complete Genome Sequence of Bacillus thuringiensis Serovar Israelensis Strain HD-789.</title>
        <authorList>
            <person name="Doggett N.A."/>
            <person name="Stubben C.J."/>
            <person name="Chertkov O."/>
            <person name="Bruce D.C."/>
            <person name="Detter J.C."/>
            <person name="Johnson S.L."/>
            <person name="Han C.S."/>
        </authorList>
    </citation>
    <scope>NUCLEOTIDE SEQUENCE [LARGE SCALE GENOMIC DNA]</scope>
    <source>
        <strain evidence="2 3">HD-789</strain>
    </source>
</reference>
<dbReference type="EMBL" id="CP003763">
    <property type="protein sequence ID" value="AFQ29339.1"/>
    <property type="molecule type" value="Genomic_DNA"/>
</dbReference>
<evidence type="ECO:0000313" key="2">
    <source>
        <dbReference type="EMBL" id="AFQ29339.1"/>
    </source>
</evidence>
<dbReference type="Gene3D" id="3.40.50.1460">
    <property type="match status" value="1"/>
</dbReference>
<feature type="domain" description="Peptidase C14 caspase" evidence="1">
    <location>
        <begin position="25"/>
        <end position="183"/>
    </location>
</feature>
<dbReference type="RefSeq" id="WP_001108412.1">
    <property type="nucleotide sequence ID" value="NC_018508.1"/>
</dbReference>
<dbReference type="InterPro" id="IPR011600">
    <property type="entry name" value="Pept_C14_caspase"/>
</dbReference>
<dbReference type="Pfam" id="PF00656">
    <property type="entry name" value="Peptidase_C14"/>
    <property type="match status" value="1"/>
</dbReference>
<dbReference type="Proteomes" id="UP000005257">
    <property type="component" value="Chromosome"/>
</dbReference>